<dbReference type="Ensembl" id="ENSSBOT00000034080.1">
    <property type="protein sequence ID" value="ENSSBOP00000017270.1"/>
    <property type="gene ID" value="ENSSBOG00000025294.1"/>
</dbReference>
<name>A0A2K6TCA6_SAIBB</name>
<reference evidence="1" key="2">
    <citation type="submission" date="2025-09" db="UniProtKB">
        <authorList>
            <consortium name="Ensembl"/>
        </authorList>
    </citation>
    <scope>IDENTIFICATION</scope>
</reference>
<dbReference type="OMA" id="KWATTKE"/>
<accession>A0A2K6TCA6</accession>
<organism evidence="1 2">
    <name type="scientific">Saimiri boliviensis boliviensis</name>
    <name type="common">Bolivian squirrel monkey</name>
    <dbReference type="NCBI Taxonomy" id="39432"/>
    <lineage>
        <taxon>Eukaryota</taxon>
        <taxon>Metazoa</taxon>
        <taxon>Chordata</taxon>
        <taxon>Craniata</taxon>
        <taxon>Vertebrata</taxon>
        <taxon>Euteleostomi</taxon>
        <taxon>Mammalia</taxon>
        <taxon>Eutheria</taxon>
        <taxon>Euarchontoglires</taxon>
        <taxon>Primates</taxon>
        <taxon>Haplorrhini</taxon>
        <taxon>Platyrrhini</taxon>
        <taxon>Cebidae</taxon>
        <taxon>Saimiriinae</taxon>
        <taxon>Saimiri</taxon>
    </lineage>
</organism>
<reference evidence="1" key="1">
    <citation type="submission" date="2025-08" db="UniProtKB">
        <authorList>
            <consortium name="Ensembl"/>
        </authorList>
    </citation>
    <scope>IDENTIFICATION</scope>
</reference>
<dbReference type="AlphaFoldDB" id="A0A2K6TCA6"/>
<proteinExistence type="predicted"/>
<dbReference type="GeneTree" id="ENSGT00910000148100"/>
<evidence type="ECO:0000313" key="2">
    <source>
        <dbReference type="Proteomes" id="UP000233220"/>
    </source>
</evidence>
<protein>
    <submittedName>
        <fullName evidence="1">Uncharacterized protein</fullName>
    </submittedName>
</protein>
<keyword evidence="2" id="KW-1185">Reference proteome</keyword>
<dbReference type="Proteomes" id="UP000233220">
    <property type="component" value="Unplaced"/>
</dbReference>
<evidence type="ECO:0000313" key="1">
    <source>
        <dbReference type="Ensembl" id="ENSSBOP00000017270.1"/>
    </source>
</evidence>
<sequence>MYSPDGRLLTSPVSSLVLSKALEGAAIPGHLSPPLLIHPSIFSSTHPSHHLSIHPSPNHLPIYSATYSSVYHISFLQGDSSKKAK</sequence>